<dbReference type="SUPFAM" id="SSF57667">
    <property type="entry name" value="beta-beta-alpha zinc fingers"/>
    <property type="match status" value="1"/>
</dbReference>
<dbReference type="InterPro" id="IPR036236">
    <property type="entry name" value="Znf_C2H2_sf"/>
</dbReference>
<sequence length="840" mass="95488">MDTDDTNDYDIGSESIIGFSSPSTISNQRITSSSINKETSSSSSSVQQQSSSSSSAQQQSSSSSTAQQQSSSSSTAQQQSSSSSTVQQQSSSSSSAQEISSDPLQVNTLIPTPANHDLNNSEEYVNKNESSVWNFAVRSNDNQTAKCKICSIILKTTNWSTTGLRKHMEQVHKIPMVKSTSTTAKSTISTSFKSELHNLVVNAIIQDSRSFDDFRRPGMTNFLKKAIPGYVPPHRATVARRLKRLNVLHHRRLQEDIQHIKKISITLDFWSDRTMKSFLCITGHYCTYEFEYVSTILSFNAFYDRHQGARIAKIVQEKLNQLNAFEKLQCMTTDGARNMVTMHENLTSHQFDWIWCIAHRLHLVVTNALGFWPVKKKKKDDETSKIDNSNTHNKNNSDDIEYDSTVIYNVKDNEDAEEIWDDATQDKPSELANHSEGVDETEDIDQVDINDENTLDVAQTENEDDSNFIDFVTNNNLINDNWAMDVSVSEDDGNLDKQEIYSLIKKCRAFVNVTKKSSILSNYFEQLRIKFNIKRGANGDCITRWNSTFHLIESIIILKSAIINFFDDKYSLNIRRDLITKLISIELQNNDWQLLGHLQTVLRPFHLATKLMSGRSYPTIGLCYYTIRNIHVFLSKDEEDSYQIKSLKRMLLFYSFFDPNGYCVLNENDLRLIENKIKDKVKNEKIFQDQVLPIPSIATNFTPSSIITSSSRNNPKSSTFDQFLIACGQAEVVIEPKLSNNKLTINEELKLYKKIMIDFCSNQSLTATSSLDFWKKTFIHLPILSELARGYLSTPGTSISSESAFSVSSYVNRKERARLSAENLCFTMFLKDKIIPKNEI</sequence>
<dbReference type="GO" id="GO:0008270">
    <property type="term" value="F:zinc ion binding"/>
    <property type="evidence" value="ECO:0007669"/>
    <property type="project" value="UniProtKB-KW"/>
</dbReference>
<feature type="region of interest" description="Disordered" evidence="10">
    <location>
        <begin position="1"/>
        <end position="102"/>
    </location>
</feature>
<evidence type="ECO:0000256" key="10">
    <source>
        <dbReference type="SAM" id="MobiDB-lite"/>
    </source>
</evidence>
<evidence type="ECO:0000256" key="5">
    <source>
        <dbReference type="ARBA" id="ARBA00023015"/>
    </source>
</evidence>
<keyword evidence="4" id="KW-0862">Zinc</keyword>
<comment type="caution">
    <text evidence="12">The sequence shown here is derived from an EMBL/GenBank/DDBJ whole genome shotgun (WGS) entry which is preliminary data.</text>
</comment>
<dbReference type="Proteomes" id="UP000663856">
    <property type="component" value="Unassembled WGS sequence"/>
</dbReference>
<reference evidence="12" key="1">
    <citation type="submission" date="2021-02" db="EMBL/GenBank/DDBJ databases">
        <authorList>
            <person name="Nowell W R."/>
        </authorList>
    </citation>
    <scope>NUCLEOTIDE SEQUENCE</scope>
</reference>
<organism evidence="12 13">
    <name type="scientific">Rotaria magnacalcarata</name>
    <dbReference type="NCBI Taxonomy" id="392030"/>
    <lineage>
        <taxon>Eukaryota</taxon>
        <taxon>Metazoa</taxon>
        <taxon>Spiralia</taxon>
        <taxon>Gnathifera</taxon>
        <taxon>Rotifera</taxon>
        <taxon>Eurotatoria</taxon>
        <taxon>Bdelloidea</taxon>
        <taxon>Philodinida</taxon>
        <taxon>Philodinidae</taxon>
        <taxon>Rotaria</taxon>
    </lineage>
</organism>
<dbReference type="InterPro" id="IPR052035">
    <property type="entry name" value="ZnF_BED_domain_contain"/>
</dbReference>
<dbReference type="InterPro" id="IPR008906">
    <property type="entry name" value="HATC_C_dom"/>
</dbReference>
<dbReference type="GO" id="GO:0003677">
    <property type="term" value="F:DNA binding"/>
    <property type="evidence" value="ECO:0007669"/>
    <property type="project" value="UniProtKB-KW"/>
</dbReference>
<name>A0A816WJA0_9BILA</name>
<dbReference type="SMART" id="SM00614">
    <property type="entry name" value="ZnF_BED"/>
    <property type="match status" value="1"/>
</dbReference>
<accession>A0A816WJA0</accession>
<dbReference type="InterPro" id="IPR012337">
    <property type="entry name" value="RNaseH-like_sf"/>
</dbReference>
<dbReference type="Pfam" id="PF05699">
    <property type="entry name" value="Dimer_Tnp_hAT"/>
    <property type="match status" value="1"/>
</dbReference>
<dbReference type="Pfam" id="PF02892">
    <property type="entry name" value="zf-BED"/>
    <property type="match status" value="1"/>
</dbReference>
<feature type="compositionally biased region" description="Low complexity" evidence="10">
    <location>
        <begin position="39"/>
        <end position="97"/>
    </location>
</feature>
<comment type="subcellular location">
    <subcellularLocation>
        <location evidence="1">Nucleus</location>
    </subcellularLocation>
</comment>
<keyword evidence="2" id="KW-0479">Metal-binding</keyword>
<evidence type="ECO:0000313" key="13">
    <source>
        <dbReference type="Proteomes" id="UP000663856"/>
    </source>
</evidence>
<keyword evidence="3 9" id="KW-0863">Zinc-finger</keyword>
<dbReference type="PANTHER" id="PTHR46481:SF10">
    <property type="entry name" value="ZINC FINGER BED DOMAIN-CONTAINING PROTEIN 39"/>
    <property type="match status" value="1"/>
</dbReference>
<keyword evidence="6" id="KW-0238">DNA-binding</keyword>
<evidence type="ECO:0000256" key="4">
    <source>
        <dbReference type="ARBA" id="ARBA00022833"/>
    </source>
</evidence>
<dbReference type="InterPro" id="IPR003656">
    <property type="entry name" value="Znf_BED"/>
</dbReference>
<dbReference type="GO" id="GO:0046983">
    <property type="term" value="F:protein dimerization activity"/>
    <property type="evidence" value="ECO:0007669"/>
    <property type="project" value="InterPro"/>
</dbReference>
<dbReference type="PROSITE" id="PS50808">
    <property type="entry name" value="ZF_BED"/>
    <property type="match status" value="1"/>
</dbReference>
<evidence type="ECO:0000256" key="8">
    <source>
        <dbReference type="ARBA" id="ARBA00023242"/>
    </source>
</evidence>
<keyword evidence="7" id="KW-0804">Transcription</keyword>
<feature type="compositionally biased region" description="Polar residues" evidence="10">
    <location>
        <begin position="18"/>
        <end position="38"/>
    </location>
</feature>
<keyword evidence="8" id="KW-0539">Nucleus</keyword>
<dbReference type="GO" id="GO:0009791">
    <property type="term" value="P:post-embryonic development"/>
    <property type="evidence" value="ECO:0007669"/>
    <property type="project" value="UniProtKB-ARBA"/>
</dbReference>
<evidence type="ECO:0000259" key="11">
    <source>
        <dbReference type="PROSITE" id="PS50808"/>
    </source>
</evidence>
<evidence type="ECO:0000313" key="12">
    <source>
        <dbReference type="EMBL" id="CAF2127095.1"/>
    </source>
</evidence>
<evidence type="ECO:0000256" key="3">
    <source>
        <dbReference type="ARBA" id="ARBA00022771"/>
    </source>
</evidence>
<dbReference type="AlphaFoldDB" id="A0A816WJA0"/>
<proteinExistence type="predicted"/>
<evidence type="ECO:0000256" key="2">
    <source>
        <dbReference type="ARBA" id="ARBA00022723"/>
    </source>
</evidence>
<dbReference type="PANTHER" id="PTHR46481">
    <property type="entry name" value="ZINC FINGER BED DOMAIN-CONTAINING PROTEIN 4"/>
    <property type="match status" value="1"/>
</dbReference>
<evidence type="ECO:0000256" key="7">
    <source>
        <dbReference type="ARBA" id="ARBA00023163"/>
    </source>
</evidence>
<dbReference type="SUPFAM" id="SSF53098">
    <property type="entry name" value="Ribonuclease H-like"/>
    <property type="match status" value="1"/>
</dbReference>
<protein>
    <recommendedName>
        <fullName evidence="11">BED-type domain-containing protein</fullName>
    </recommendedName>
</protein>
<dbReference type="GO" id="GO:0005634">
    <property type="term" value="C:nucleus"/>
    <property type="evidence" value="ECO:0007669"/>
    <property type="project" value="UniProtKB-SubCell"/>
</dbReference>
<evidence type="ECO:0000256" key="9">
    <source>
        <dbReference type="PROSITE-ProRule" id="PRU00027"/>
    </source>
</evidence>
<feature type="domain" description="BED-type" evidence="11">
    <location>
        <begin position="127"/>
        <end position="179"/>
    </location>
</feature>
<keyword evidence="5" id="KW-0805">Transcription regulation</keyword>
<gene>
    <name evidence="12" type="ORF">WKI299_LOCUS25544</name>
</gene>
<evidence type="ECO:0000256" key="6">
    <source>
        <dbReference type="ARBA" id="ARBA00023125"/>
    </source>
</evidence>
<evidence type="ECO:0000256" key="1">
    <source>
        <dbReference type="ARBA" id="ARBA00004123"/>
    </source>
</evidence>
<dbReference type="EMBL" id="CAJNRF010011020">
    <property type="protein sequence ID" value="CAF2127095.1"/>
    <property type="molecule type" value="Genomic_DNA"/>
</dbReference>